<reference evidence="2" key="1">
    <citation type="journal article" date="2020" name="bioRxiv">
        <title>Hybrid origin of Populus tomentosa Carr. identified through genome sequencing and phylogenomic analysis.</title>
        <authorList>
            <person name="An X."/>
            <person name="Gao K."/>
            <person name="Chen Z."/>
            <person name="Li J."/>
            <person name="Yang X."/>
            <person name="Yang X."/>
            <person name="Zhou J."/>
            <person name="Guo T."/>
            <person name="Zhao T."/>
            <person name="Huang S."/>
            <person name="Miao D."/>
            <person name="Khan W.U."/>
            <person name="Rao P."/>
            <person name="Ye M."/>
            <person name="Lei B."/>
            <person name="Liao W."/>
            <person name="Wang J."/>
            <person name="Ji L."/>
            <person name="Li Y."/>
            <person name="Guo B."/>
            <person name="Mustafa N.S."/>
            <person name="Li S."/>
            <person name="Yun Q."/>
            <person name="Keller S.R."/>
            <person name="Mao J."/>
            <person name="Zhang R."/>
            <person name="Strauss S.H."/>
        </authorList>
    </citation>
    <scope>NUCLEOTIDE SEQUENCE</scope>
    <source>
        <strain evidence="2">GM15</strain>
        <tissue evidence="2">Leaf</tissue>
    </source>
</reference>
<organism evidence="2 3">
    <name type="scientific">Populus tomentosa</name>
    <name type="common">Chinese white poplar</name>
    <dbReference type="NCBI Taxonomy" id="118781"/>
    <lineage>
        <taxon>Eukaryota</taxon>
        <taxon>Viridiplantae</taxon>
        <taxon>Streptophyta</taxon>
        <taxon>Embryophyta</taxon>
        <taxon>Tracheophyta</taxon>
        <taxon>Spermatophyta</taxon>
        <taxon>Magnoliopsida</taxon>
        <taxon>eudicotyledons</taxon>
        <taxon>Gunneridae</taxon>
        <taxon>Pentapetalae</taxon>
        <taxon>rosids</taxon>
        <taxon>fabids</taxon>
        <taxon>Malpighiales</taxon>
        <taxon>Salicaceae</taxon>
        <taxon>Saliceae</taxon>
        <taxon>Populus</taxon>
    </lineage>
</organism>
<evidence type="ECO:0000313" key="2">
    <source>
        <dbReference type="EMBL" id="KAG6751031.1"/>
    </source>
</evidence>
<dbReference type="PANTHER" id="PTHR47481:SF22">
    <property type="entry name" value="RETROTRANSPOSON GAG DOMAIN-CONTAINING PROTEIN"/>
    <property type="match status" value="1"/>
</dbReference>
<proteinExistence type="predicted"/>
<dbReference type="Pfam" id="PF14223">
    <property type="entry name" value="Retrotran_gag_2"/>
    <property type="match status" value="1"/>
</dbReference>
<gene>
    <name evidence="2" type="ORF">POTOM_045548</name>
</gene>
<comment type="caution">
    <text evidence="2">The sequence shown here is derived from an EMBL/GenBank/DDBJ whole genome shotgun (WGS) entry which is preliminary data.</text>
</comment>
<evidence type="ECO:0000313" key="3">
    <source>
        <dbReference type="Proteomes" id="UP000886885"/>
    </source>
</evidence>
<name>A0A8X7YHY0_POPTO</name>
<dbReference type="EMBL" id="JAAWWB010000026">
    <property type="protein sequence ID" value="KAG6751031.1"/>
    <property type="molecule type" value="Genomic_DNA"/>
</dbReference>
<dbReference type="Proteomes" id="UP000886885">
    <property type="component" value="Chromosome 13D"/>
</dbReference>
<evidence type="ECO:0008006" key="4">
    <source>
        <dbReference type="Google" id="ProtNLM"/>
    </source>
</evidence>
<dbReference type="AlphaFoldDB" id="A0A8X7YHY0"/>
<dbReference type="OrthoDB" id="1302694at2759"/>
<sequence length="289" mass="31626">MDPFICLSAIVDRLQPVLSGKCRVARGSGWKNGGAFVNLVGTSSAQLLPLFRSYGLMGIIDGSDSCPPQFSCEEHKAQGILNTAYLTWQYKDQTLLGWIISSLSPTVVSTIYGLETSKLAWQALDARFAAPSTSRISLIKRKLQSLQQGSLFCQNFLDEVKNLADELSAVGKPIVDSDLILYVLNGLNSSFHSFVTTYMLLSREKSMPFSDFHTELLNYDLMQHFHSHSIQSEAGSYALYSHKPGSKPGSRNNSAKSRFSGMPKGSGGASSQFRQPLPHLPRTSSSSSD</sequence>
<accession>A0A8X7YHY0</accession>
<dbReference type="PANTHER" id="PTHR47481">
    <property type="match status" value="1"/>
</dbReference>
<feature type="region of interest" description="Disordered" evidence="1">
    <location>
        <begin position="241"/>
        <end position="289"/>
    </location>
</feature>
<protein>
    <recommendedName>
        <fullName evidence="4">Retrotransposon Copia-like N-terminal domain-containing protein</fullName>
    </recommendedName>
</protein>
<evidence type="ECO:0000256" key="1">
    <source>
        <dbReference type="SAM" id="MobiDB-lite"/>
    </source>
</evidence>
<keyword evidence="3" id="KW-1185">Reference proteome</keyword>